<comment type="caution">
    <text evidence="4">The sequence shown here is derived from an EMBL/GenBank/DDBJ whole genome shotgun (WGS) entry which is preliminary data.</text>
</comment>
<name>A0AAW6QB49_9PAST</name>
<keyword evidence="2" id="KW-0812">Transmembrane</keyword>
<dbReference type="AlphaFoldDB" id="A0AAW6QB49"/>
<feature type="compositionally biased region" description="Low complexity" evidence="1">
    <location>
        <begin position="168"/>
        <end position="181"/>
    </location>
</feature>
<keyword evidence="2" id="KW-1133">Transmembrane helix</keyword>
<feature type="region of interest" description="Disordered" evidence="1">
    <location>
        <begin position="165"/>
        <end position="196"/>
    </location>
</feature>
<dbReference type="CDD" id="cd00093">
    <property type="entry name" value="HTH_XRE"/>
    <property type="match status" value="1"/>
</dbReference>
<feature type="transmembrane region" description="Helical" evidence="2">
    <location>
        <begin position="111"/>
        <end position="132"/>
    </location>
</feature>
<proteinExistence type="predicted"/>
<feature type="domain" description="Cytoskeleton protein RodZ-like C-terminal" evidence="3">
    <location>
        <begin position="245"/>
        <end position="309"/>
    </location>
</feature>
<dbReference type="InterPro" id="IPR010982">
    <property type="entry name" value="Lambda_DNA-bd_dom_sf"/>
</dbReference>
<dbReference type="PANTHER" id="PTHR34475">
    <property type="match status" value="1"/>
</dbReference>
<dbReference type="Proteomes" id="UP001214976">
    <property type="component" value="Unassembled WGS sequence"/>
</dbReference>
<dbReference type="InterPro" id="IPR050400">
    <property type="entry name" value="Bact_Cytoskel_RodZ"/>
</dbReference>
<dbReference type="Pfam" id="PF13413">
    <property type="entry name" value="HTH_25"/>
    <property type="match status" value="1"/>
</dbReference>
<reference evidence="4" key="1">
    <citation type="submission" date="2023-03" db="EMBL/GenBank/DDBJ databases">
        <title>Classification of Bisgaard taxon 6 and taxon 10 as Exercitatus varius gen. nov., spec. nov.</title>
        <authorList>
            <person name="Christensen H."/>
        </authorList>
    </citation>
    <scope>NUCLEOTIDE SEQUENCE</scope>
    <source>
        <strain evidence="4">86116</strain>
    </source>
</reference>
<dbReference type="EMBL" id="JARQTW010000004">
    <property type="protein sequence ID" value="MDG2949415.1"/>
    <property type="molecule type" value="Genomic_DNA"/>
</dbReference>
<evidence type="ECO:0000256" key="2">
    <source>
        <dbReference type="SAM" id="Phobius"/>
    </source>
</evidence>
<dbReference type="Gene3D" id="1.10.260.40">
    <property type="entry name" value="lambda repressor-like DNA-binding domains"/>
    <property type="match status" value="1"/>
</dbReference>
<dbReference type="Pfam" id="PF13464">
    <property type="entry name" value="RodZ_C"/>
    <property type="match status" value="1"/>
</dbReference>
<evidence type="ECO:0000313" key="4">
    <source>
        <dbReference type="EMBL" id="MDG2949415.1"/>
    </source>
</evidence>
<protein>
    <submittedName>
        <fullName evidence="4">Helix-turn-helix domain-containing protein</fullName>
    </submittedName>
</protein>
<sequence length="311" mass="34299">MDTEEKNVATLGEQFRQARENLGLSLEAAAKKLNLRAQVLQCIENNEFAQKSIPATFMQGYVRSYAKLVKLPESVWKGAVPSFGEIPKNDLSRAARVDKAINPHSSHNNRWIGYFTTIILLFVAGMTALWWWENYQQSNKERETLVQNYTPIETASEPSKELLPEVQAPAAPAEASADTPAQSEQSVAAATLTDSSRVNETNTQPAVEAPNAQNNNQSAVENSDVFQTAEQPVADGDLQIEITAATSWISVKDAKRKVLAQKEYRQGETLNFKDGAPYAVIIGAPGNVKITYKGENYPLKVDGRVAKFKLQ</sequence>
<dbReference type="RefSeq" id="WP_317476663.1">
    <property type="nucleotide sequence ID" value="NZ_JARQTW010000004.1"/>
</dbReference>
<evidence type="ECO:0000313" key="5">
    <source>
        <dbReference type="Proteomes" id="UP001214976"/>
    </source>
</evidence>
<feature type="compositionally biased region" description="Polar residues" evidence="1">
    <location>
        <begin position="182"/>
        <end position="196"/>
    </location>
</feature>
<evidence type="ECO:0000259" key="3">
    <source>
        <dbReference type="Pfam" id="PF13464"/>
    </source>
</evidence>
<evidence type="ECO:0000256" key="1">
    <source>
        <dbReference type="SAM" id="MobiDB-lite"/>
    </source>
</evidence>
<dbReference type="PANTHER" id="PTHR34475:SF1">
    <property type="entry name" value="CYTOSKELETON PROTEIN RODZ"/>
    <property type="match status" value="1"/>
</dbReference>
<dbReference type="InterPro" id="IPR001387">
    <property type="entry name" value="Cro/C1-type_HTH"/>
</dbReference>
<dbReference type="SUPFAM" id="SSF47413">
    <property type="entry name" value="lambda repressor-like DNA-binding domains"/>
    <property type="match status" value="1"/>
</dbReference>
<dbReference type="GO" id="GO:0003677">
    <property type="term" value="F:DNA binding"/>
    <property type="evidence" value="ECO:0007669"/>
    <property type="project" value="InterPro"/>
</dbReference>
<keyword evidence="2" id="KW-0472">Membrane</keyword>
<accession>A0AAW6QB49</accession>
<gene>
    <name evidence="4" type="ORF">P7M15_02585</name>
</gene>
<organism evidence="4 5">
    <name type="scientific">Exercitatus varius</name>
    <dbReference type="NCBI Taxonomy" id="67857"/>
    <lineage>
        <taxon>Bacteria</taxon>
        <taxon>Pseudomonadati</taxon>
        <taxon>Pseudomonadota</taxon>
        <taxon>Gammaproteobacteria</taxon>
        <taxon>Pasteurellales</taxon>
        <taxon>Pasteurellaceae</taxon>
        <taxon>Exercitatus</taxon>
    </lineage>
</organism>
<dbReference type="InterPro" id="IPR025194">
    <property type="entry name" value="RodZ-like_C"/>
</dbReference>